<comment type="pathway">
    <text evidence="1">Mycotoxin biosynthesis.</text>
</comment>
<dbReference type="STRING" id="913774.A0A0C3H1I6"/>
<organism evidence="10 11">
    <name type="scientific">Oidiodendron maius (strain Zn)</name>
    <dbReference type="NCBI Taxonomy" id="913774"/>
    <lineage>
        <taxon>Eukaryota</taxon>
        <taxon>Fungi</taxon>
        <taxon>Dikarya</taxon>
        <taxon>Ascomycota</taxon>
        <taxon>Pezizomycotina</taxon>
        <taxon>Leotiomycetes</taxon>
        <taxon>Leotiomycetes incertae sedis</taxon>
        <taxon>Myxotrichaceae</taxon>
        <taxon>Oidiodendron</taxon>
    </lineage>
</organism>
<keyword evidence="3 8" id="KW-0808">Transferase</keyword>
<dbReference type="OrthoDB" id="4323675at2759"/>
<dbReference type="PROSITE" id="PS51671">
    <property type="entry name" value="ACT"/>
    <property type="match status" value="1"/>
</dbReference>
<dbReference type="InterPro" id="IPR001048">
    <property type="entry name" value="Asp/Glu/Uridylate_kinase"/>
</dbReference>
<evidence type="ECO:0000256" key="2">
    <source>
        <dbReference type="ARBA" id="ARBA00010122"/>
    </source>
</evidence>
<dbReference type="GO" id="GO:0009088">
    <property type="term" value="P:threonine biosynthetic process"/>
    <property type="evidence" value="ECO:0007669"/>
    <property type="project" value="UniProtKB-ARBA"/>
</dbReference>
<evidence type="ECO:0000313" key="11">
    <source>
        <dbReference type="Proteomes" id="UP000054321"/>
    </source>
</evidence>
<dbReference type="InterPro" id="IPR054352">
    <property type="entry name" value="ACT_Aspartokinase"/>
</dbReference>
<dbReference type="GO" id="GO:0005829">
    <property type="term" value="C:cytosol"/>
    <property type="evidence" value="ECO:0007669"/>
    <property type="project" value="TreeGrafter"/>
</dbReference>
<evidence type="ECO:0000256" key="1">
    <source>
        <dbReference type="ARBA" id="ARBA00004685"/>
    </source>
</evidence>
<dbReference type="Gene3D" id="3.30.70.260">
    <property type="match status" value="2"/>
</dbReference>
<evidence type="ECO:0000256" key="4">
    <source>
        <dbReference type="ARBA" id="ARBA00022741"/>
    </source>
</evidence>
<evidence type="ECO:0000256" key="8">
    <source>
        <dbReference type="RuleBase" id="RU003448"/>
    </source>
</evidence>
<name>A0A0C3H1I6_OIDMZ</name>
<protein>
    <recommendedName>
        <fullName evidence="8">Aspartokinase</fullName>
        <ecNumber evidence="8">2.7.2.4</ecNumber>
    </recommendedName>
</protein>
<dbReference type="PROSITE" id="PS00324">
    <property type="entry name" value="ASPARTOKINASE"/>
    <property type="match status" value="1"/>
</dbReference>
<dbReference type="GO" id="GO:0005524">
    <property type="term" value="F:ATP binding"/>
    <property type="evidence" value="ECO:0007669"/>
    <property type="project" value="UniProtKB-KW"/>
</dbReference>
<dbReference type="HOGENOM" id="CLU_009116_6_4_1"/>
<feature type="domain" description="ACT" evidence="9">
    <location>
        <begin position="452"/>
        <end position="516"/>
    </location>
</feature>
<dbReference type="Proteomes" id="UP000054321">
    <property type="component" value="Unassembled WGS sequence"/>
</dbReference>
<dbReference type="FunFam" id="3.30.2130.10:FF:000001">
    <property type="entry name" value="Bifunctional aspartokinase/homoserine dehydrogenase"/>
    <property type="match status" value="1"/>
</dbReference>
<dbReference type="PIRSF" id="PIRSF000726">
    <property type="entry name" value="Asp_kin"/>
    <property type="match status" value="1"/>
</dbReference>
<keyword evidence="4" id="KW-0547">Nucleotide-binding</keyword>
<dbReference type="PANTHER" id="PTHR21499:SF59">
    <property type="entry name" value="ASPARTOKINASE"/>
    <property type="match status" value="1"/>
</dbReference>
<gene>
    <name evidence="10" type="ORF">OIDMADRAFT_170038</name>
</gene>
<dbReference type="InterPro" id="IPR002912">
    <property type="entry name" value="ACT_dom"/>
</dbReference>
<reference evidence="10 11" key="1">
    <citation type="submission" date="2014-04" db="EMBL/GenBank/DDBJ databases">
        <authorList>
            <consortium name="DOE Joint Genome Institute"/>
            <person name="Kuo A."/>
            <person name="Martino E."/>
            <person name="Perotto S."/>
            <person name="Kohler A."/>
            <person name="Nagy L.G."/>
            <person name="Floudas D."/>
            <person name="Copeland A."/>
            <person name="Barry K.W."/>
            <person name="Cichocki N."/>
            <person name="Veneault-Fourrey C."/>
            <person name="LaButti K."/>
            <person name="Lindquist E.A."/>
            <person name="Lipzen A."/>
            <person name="Lundell T."/>
            <person name="Morin E."/>
            <person name="Murat C."/>
            <person name="Sun H."/>
            <person name="Tunlid A."/>
            <person name="Henrissat B."/>
            <person name="Grigoriev I.V."/>
            <person name="Hibbett D.S."/>
            <person name="Martin F."/>
            <person name="Nordberg H.P."/>
            <person name="Cantor M.N."/>
            <person name="Hua S.X."/>
        </authorList>
    </citation>
    <scope>NUCLEOTIDE SEQUENCE [LARGE SCALE GENOMIC DNA]</scope>
    <source>
        <strain evidence="10 11">Zn</strain>
    </source>
</reference>
<dbReference type="AlphaFoldDB" id="A0A0C3H1I6"/>
<dbReference type="InterPro" id="IPR001341">
    <property type="entry name" value="Asp_kinase"/>
</dbReference>
<dbReference type="Gene3D" id="3.40.1160.10">
    <property type="entry name" value="Acetylglutamate kinase-like"/>
    <property type="match status" value="1"/>
</dbReference>
<dbReference type="Pfam" id="PF22468">
    <property type="entry name" value="ACT_9"/>
    <property type="match status" value="1"/>
</dbReference>
<evidence type="ECO:0000259" key="9">
    <source>
        <dbReference type="PROSITE" id="PS51671"/>
    </source>
</evidence>
<keyword evidence="11" id="KW-1185">Reference proteome</keyword>
<evidence type="ECO:0000256" key="7">
    <source>
        <dbReference type="ARBA" id="ARBA00047872"/>
    </source>
</evidence>
<dbReference type="SUPFAM" id="SSF53633">
    <property type="entry name" value="Carbamate kinase-like"/>
    <property type="match status" value="1"/>
</dbReference>
<sequence length="516" mass="55952">MSTLGLEECRGWIIQKYGGTSLGKFPKNIVDIIISTSKPQRVAIICSARSSRTKNEGTTTRLLRAAQAAASNSGSELTFQTIVDEIKDDHLQAATDINSPPLRKHFEEAVYAECQSLSRILESVREIEEVSPKTENRIISKGEKLACQYLAALLEDRGVFAQYIDLSDIIGRYDISADVSEHHLLIALAKALGQEILSCGGKIPIITGYFGNLTGGLLKTFGRGYSDLAAALVTIGIAARELQIWKEVDGIFTADPRQVPTARVIPFISPSEAAELTFYGSEVINPHTMAQVINAKIPIRIKNVMNPSLQGTYILPDPVNAIPSPEMTSFLPSEPLAVDSGSQVPKMPTAVTIKRPVIVLNLCSNRKTRAHGFLAKVFQILDRNYLLIDLIASSEVHISLALHSEHTMVSGPDDDLGGEDMTIDDKRLKKAYDELGELGSVDIVTGMTIISLVGKGLKRMTGIAGRFFGVLGDAGVNIEMISQGGASEIAISCLIADRDAEKALNLVHTHLFNFVE</sequence>
<dbReference type="EC" id="2.7.2.4" evidence="8"/>
<dbReference type="InterPro" id="IPR036393">
    <property type="entry name" value="AceGlu_kinase-like_sf"/>
</dbReference>
<dbReference type="NCBIfam" id="TIGR00657">
    <property type="entry name" value="asp_kinases"/>
    <property type="match status" value="1"/>
</dbReference>
<evidence type="ECO:0000256" key="5">
    <source>
        <dbReference type="ARBA" id="ARBA00022777"/>
    </source>
</evidence>
<reference evidence="11" key="2">
    <citation type="submission" date="2015-01" db="EMBL/GenBank/DDBJ databases">
        <title>Evolutionary Origins and Diversification of the Mycorrhizal Mutualists.</title>
        <authorList>
            <consortium name="DOE Joint Genome Institute"/>
            <consortium name="Mycorrhizal Genomics Consortium"/>
            <person name="Kohler A."/>
            <person name="Kuo A."/>
            <person name="Nagy L.G."/>
            <person name="Floudas D."/>
            <person name="Copeland A."/>
            <person name="Barry K.W."/>
            <person name="Cichocki N."/>
            <person name="Veneault-Fourrey C."/>
            <person name="LaButti K."/>
            <person name="Lindquist E.A."/>
            <person name="Lipzen A."/>
            <person name="Lundell T."/>
            <person name="Morin E."/>
            <person name="Murat C."/>
            <person name="Riley R."/>
            <person name="Ohm R."/>
            <person name="Sun H."/>
            <person name="Tunlid A."/>
            <person name="Henrissat B."/>
            <person name="Grigoriev I.V."/>
            <person name="Hibbett D.S."/>
            <person name="Martin F."/>
        </authorList>
    </citation>
    <scope>NUCLEOTIDE SEQUENCE [LARGE SCALE GENOMIC DNA]</scope>
    <source>
        <strain evidence="11">Zn</strain>
    </source>
</reference>
<evidence type="ECO:0000313" key="10">
    <source>
        <dbReference type="EMBL" id="KIM96376.1"/>
    </source>
</evidence>
<dbReference type="GO" id="GO:0004072">
    <property type="term" value="F:aspartate kinase activity"/>
    <property type="evidence" value="ECO:0007669"/>
    <property type="project" value="UniProtKB-EC"/>
</dbReference>
<keyword evidence="5 8" id="KW-0418">Kinase</keyword>
<dbReference type="InterPro" id="IPR018042">
    <property type="entry name" value="Aspartate_kinase_CS"/>
</dbReference>
<dbReference type="GO" id="GO:0009090">
    <property type="term" value="P:homoserine biosynthetic process"/>
    <property type="evidence" value="ECO:0007669"/>
    <property type="project" value="TreeGrafter"/>
</dbReference>
<evidence type="ECO:0000256" key="6">
    <source>
        <dbReference type="ARBA" id="ARBA00022840"/>
    </source>
</evidence>
<comment type="catalytic activity">
    <reaction evidence="7 8">
        <text>L-aspartate + ATP = 4-phospho-L-aspartate + ADP</text>
        <dbReference type="Rhea" id="RHEA:23776"/>
        <dbReference type="ChEBI" id="CHEBI:29991"/>
        <dbReference type="ChEBI" id="CHEBI:30616"/>
        <dbReference type="ChEBI" id="CHEBI:57535"/>
        <dbReference type="ChEBI" id="CHEBI:456216"/>
        <dbReference type="EC" id="2.7.2.4"/>
    </reaction>
</comment>
<dbReference type="EMBL" id="KN832884">
    <property type="protein sequence ID" value="KIM96376.1"/>
    <property type="molecule type" value="Genomic_DNA"/>
</dbReference>
<keyword evidence="6" id="KW-0067">ATP-binding</keyword>
<dbReference type="InterPro" id="IPR045865">
    <property type="entry name" value="ACT-like_dom_sf"/>
</dbReference>
<dbReference type="SUPFAM" id="SSF55021">
    <property type="entry name" value="ACT-like"/>
    <property type="match status" value="2"/>
</dbReference>
<comment type="similarity">
    <text evidence="2 8">Belongs to the aspartokinase family.</text>
</comment>
<dbReference type="FunFam" id="3.40.1160.10:FF:000023">
    <property type="entry name" value="Probable aspartokinase"/>
    <property type="match status" value="1"/>
</dbReference>
<dbReference type="GO" id="GO:0071266">
    <property type="term" value="P:'de novo' L-methionine biosynthetic process"/>
    <property type="evidence" value="ECO:0007669"/>
    <property type="project" value="UniProtKB-ARBA"/>
</dbReference>
<dbReference type="PANTHER" id="PTHR21499">
    <property type="entry name" value="ASPARTATE KINASE"/>
    <property type="match status" value="1"/>
</dbReference>
<accession>A0A0C3H1I6</accession>
<dbReference type="InParanoid" id="A0A0C3H1I6"/>
<evidence type="ECO:0000256" key="3">
    <source>
        <dbReference type="ARBA" id="ARBA00022679"/>
    </source>
</evidence>
<dbReference type="Pfam" id="PF00696">
    <property type="entry name" value="AA_kinase"/>
    <property type="match status" value="1"/>
</dbReference>
<dbReference type="GO" id="GO:0009089">
    <property type="term" value="P:lysine biosynthetic process via diaminopimelate"/>
    <property type="evidence" value="ECO:0007669"/>
    <property type="project" value="InterPro"/>
</dbReference>
<dbReference type="InterPro" id="IPR005260">
    <property type="entry name" value="Asp_kin_monofn"/>
</dbReference>
<proteinExistence type="inferred from homology"/>